<organism evidence="1 2">
    <name type="scientific">Suillus fuscotomentosus</name>
    <dbReference type="NCBI Taxonomy" id="1912939"/>
    <lineage>
        <taxon>Eukaryota</taxon>
        <taxon>Fungi</taxon>
        <taxon>Dikarya</taxon>
        <taxon>Basidiomycota</taxon>
        <taxon>Agaricomycotina</taxon>
        <taxon>Agaricomycetes</taxon>
        <taxon>Agaricomycetidae</taxon>
        <taxon>Boletales</taxon>
        <taxon>Suillineae</taxon>
        <taxon>Suillaceae</taxon>
        <taxon>Suillus</taxon>
    </lineage>
</organism>
<proteinExistence type="predicted"/>
<dbReference type="EMBL" id="JABBWK010000006">
    <property type="protein sequence ID" value="KAG1905851.1"/>
    <property type="molecule type" value="Genomic_DNA"/>
</dbReference>
<name>A0AAD4EGW7_9AGAM</name>
<reference evidence="1" key="1">
    <citation type="journal article" date="2020" name="New Phytol.">
        <title>Comparative genomics reveals dynamic genome evolution in host specialist ectomycorrhizal fungi.</title>
        <authorList>
            <person name="Lofgren L.A."/>
            <person name="Nguyen N.H."/>
            <person name="Vilgalys R."/>
            <person name="Ruytinx J."/>
            <person name="Liao H.L."/>
            <person name="Branco S."/>
            <person name="Kuo A."/>
            <person name="LaButti K."/>
            <person name="Lipzen A."/>
            <person name="Andreopoulos W."/>
            <person name="Pangilinan J."/>
            <person name="Riley R."/>
            <person name="Hundley H."/>
            <person name="Na H."/>
            <person name="Barry K."/>
            <person name="Grigoriev I.V."/>
            <person name="Stajich J.E."/>
            <person name="Kennedy P.G."/>
        </authorList>
    </citation>
    <scope>NUCLEOTIDE SEQUENCE</scope>
    <source>
        <strain evidence="1">FC203</strain>
    </source>
</reference>
<comment type="caution">
    <text evidence="1">The sequence shown here is derived from an EMBL/GenBank/DDBJ whole genome shotgun (WGS) entry which is preliminary data.</text>
</comment>
<protein>
    <submittedName>
        <fullName evidence="1">Uncharacterized protein</fullName>
    </submittedName>
</protein>
<dbReference type="RefSeq" id="XP_041231426.1">
    <property type="nucleotide sequence ID" value="XM_041366230.1"/>
</dbReference>
<evidence type="ECO:0000313" key="1">
    <source>
        <dbReference type="EMBL" id="KAG1905851.1"/>
    </source>
</evidence>
<evidence type="ECO:0000313" key="2">
    <source>
        <dbReference type="Proteomes" id="UP001195769"/>
    </source>
</evidence>
<dbReference type="Proteomes" id="UP001195769">
    <property type="component" value="Unassembled WGS sequence"/>
</dbReference>
<accession>A0AAD4EGW7</accession>
<sequence length="225" mass="24792">MHTLDHQVRKLVMHPLPLPAHDVIDTYAGPSNAYTGPSSMHTDYAPFAPAHDVIDTYAGPSNTYAGPSSTHADYVPFAPAHDVINTYARPSNAYKDYDSYSLGHLNDLSHFNTMQVPNPHHIQLPQLFDDEDELMDPQHCPLPITTGEISQSHVIHLPAIPYIAHETVVSETTQAAAGLAEAPDSNRHLQITGPMCEQIFKRSKELVVGIMFMEDMMASSPADKK</sequence>
<gene>
    <name evidence="1" type="ORF">F5891DRAFT_1182914</name>
</gene>
<dbReference type="GeneID" id="64660528"/>
<keyword evidence="2" id="KW-1185">Reference proteome</keyword>
<dbReference type="AlphaFoldDB" id="A0AAD4EGW7"/>